<reference evidence="1 2" key="1">
    <citation type="submission" date="2018-10" db="EMBL/GenBank/DDBJ databases">
        <title>A high-quality apple genome assembly.</title>
        <authorList>
            <person name="Hu J."/>
        </authorList>
    </citation>
    <scope>NUCLEOTIDE SEQUENCE [LARGE SCALE GENOMIC DNA]</scope>
    <source>
        <strain evidence="2">cv. HFTH1</strain>
        <tissue evidence="1">Young leaf</tissue>
    </source>
</reference>
<dbReference type="Proteomes" id="UP000290289">
    <property type="component" value="Chromosome 9"/>
</dbReference>
<dbReference type="EMBL" id="RDQH01000335">
    <property type="protein sequence ID" value="RXH90414.1"/>
    <property type="molecule type" value="Genomic_DNA"/>
</dbReference>
<accession>A0A498J8C3</accession>
<evidence type="ECO:0000313" key="2">
    <source>
        <dbReference type="Proteomes" id="UP000290289"/>
    </source>
</evidence>
<evidence type="ECO:0000313" key="1">
    <source>
        <dbReference type="EMBL" id="RXH90414.1"/>
    </source>
</evidence>
<keyword evidence="2" id="KW-1185">Reference proteome</keyword>
<gene>
    <name evidence="1" type="ORF">DVH24_035178</name>
</gene>
<dbReference type="AlphaFoldDB" id="A0A498J8C3"/>
<organism evidence="1 2">
    <name type="scientific">Malus domestica</name>
    <name type="common">Apple</name>
    <name type="synonym">Pyrus malus</name>
    <dbReference type="NCBI Taxonomy" id="3750"/>
    <lineage>
        <taxon>Eukaryota</taxon>
        <taxon>Viridiplantae</taxon>
        <taxon>Streptophyta</taxon>
        <taxon>Embryophyta</taxon>
        <taxon>Tracheophyta</taxon>
        <taxon>Spermatophyta</taxon>
        <taxon>Magnoliopsida</taxon>
        <taxon>eudicotyledons</taxon>
        <taxon>Gunneridae</taxon>
        <taxon>Pentapetalae</taxon>
        <taxon>rosids</taxon>
        <taxon>fabids</taxon>
        <taxon>Rosales</taxon>
        <taxon>Rosaceae</taxon>
        <taxon>Amygdaloideae</taxon>
        <taxon>Maleae</taxon>
        <taxon>Malus</taxon>
    </lineage>
</organism>
<proteinExistence type="predicted"/>
<name>A0A498J8C3_MALDO</name>
<comment type="caution">
    <text evidence="1">The sequence shown here is derived from an EMBL/GenBank/DDBJ whole genome shotgun (WGS) entry which is preliminary data.</text>
</comment>
<sequence>MNPRIADLRIARIANFKHCRIGDEEADDEVWAVDGANAEIDVVKALKGELALANEGVGIMAGLGVKSPEDLDDQLVRRHVLIRSWPCIALWMYNYTDTERGREG</sequence>
<protein>
    <submittedName>
        <fullName evidence="1">Uncharacterized protein</fullName>
    </submittedName>
</protein>